<dbReference type="Proteomes" id="UP001153332">
    <property type="component" value="Unassembled WGS sequence"/>
</dbReference>
<reference evidence="1" key="1">
    <citation type="submission" date="2022-12" db="EMBL/GenBank/DDBJ databases">
        <title>Genome Sequence of Lasiodiplodia mahajangana.</title>
        <authorList>
            <person name="Buettner E."/>
        </authorList>
    </citation>
    <scope>NUCLEOTIDE SEQUENCE</scope>
    <source>
        <strain evidence="1">VT137</strain>
    </source>
</reference>
<sequence length="1420" mass="158853">MDTTASLIAIVDLAFKVIKYVDDVREGGKERSELHQRVITVYDLLWNLKNDFESHNLDEESTWSKPVKPLFNPGGTIDQLKLVLEEIASKLVLPSRDFKSTIKKLKWPFNKPEVQRILDRLRSLTDSISIAFGRANLHVGIDTNKDVKFLRQASESAELETALKWISPLDFRVLQKAAQRRPLSGTCSWFLDNPQVRGWSQGRTKALWCYGIPGAGKTVLATALFQTLLERHAHDNVAVLIAYCSFDDALTHSSYNIVSSFLRQLLEKHGQMSDTIRELYTEHKEDREESRLSQERLTAVMSKELESFDRTFIIIDGLDELHENKQKVELLQTIESLDPLPQLLVTSRPVETISKWFAEFAKKDRYRTRTDFTEVEYSYHYCGAYDERDEGKDSQESDNGDYSDTNTTNSEEQLDSDDEETDRDWTSAASYHCTNCGSDACITCYGQFDICLDCNQPKDCLKWAWPGTVLITARSDDLKQYILWRINNSDNLRALLENSRAKVNGLSDTIVQRVEKESHKMFLLAKFHMDSLEQQATARDLIKTLETLPSNINDIYSSVLNRISSKRLAFMLEKLLIIVATAKRLLSTEALAHAITIEHGDDDIDELALPDVRYLASMCAGLIVIDPSGSIRLSHETIGSYIEKTGIKHFKSGHVVLAELCLIYLNFSAFSSGACDGPERDMMIQARQFKYPFFRYATTHWGIHAQLAHDHVSLLPEASIIDQLTENLMSKPRNIASATQFMWLDDIEESSGWDVEEHVHGLHLAAYFGLSRTIANLLATGANADVQDGLQTTPLMYAAQAGHTNIVQLLLASGADPGRVCRRGRTALYRACERRHTAAVGEIVSSPRDIAVNAVDGSSFNVSALLWAVSTDNSEIVKHLLTRKDIDVNQKLAGHRGINVLHRSALGGQVDVMRLLLSDERVAIDSGDDSQHTALMMAAIRGYDKIVALLLEKGANVEARDVCGNRPLLIAIICGSLECVRLLIQHGADYKFKDNLGGGILHGCAGESDAPMMRYLLENLPDLDTNTQDSRSDTPLHIAVKCHKEAIVRVLLEYGARTDIKNLHGMTPLRLARDQGLDGLLDLLTKARLKEIEASELAPHGTKGAGGEIDLPKRRRRADTLTADYKISIETAVQKLSKNDLEEYINDMGPNALEIINDPSRELLHIVVGEGRCDNLCVLLDRGADIESKNTLGRTPLHTSVQLGEYEAAELLLDRGSNIDARDLSNHTPLEFCVDEELMHAFAFLLLERGASFEKSACHRLLPQLGDAVKSGDFNVVKILVEGGLPFRKYLGGRSLYQMAKKAGHDHIAQYLYEQEQKDRTESHDSEEGKITDSPEVEADTAERGPKEGIAESLHEAETRTHGAKEDQVKKSEHNRYDDIVTKSGERSDEKSTNLPLGMTQREIGLLSIIILLSTLLLFK</sequence>
<protein>
    <submittedName>
        <fullName evidence="1">Uncharacterized protein</fullName>
    </submittedName>
</protein>
<gene>
    <name evidence="1" type="ORF">O1611_g8235</name>
</gene>
<dbReference type="EMBL" id="JAPUUL010002383">
    <property type="protein sequence ID" value="KAJ8125404.1"/>
    <property type="molecule type" value="Genomic_DNA"/>
</dbReference>
<evidence type="ECO:0000313" key="2">
    <source>
        <dbReference type="Proteomes" id="UP001153332"/>
    </source>
</evidence>
<name>A0ACC2JD46_9PEZI</name>
<organism evidence="1 2">
    <name type="scientific">Lasiodiplodia mahajangana</name>
    <dbReference type="NCBI Taxonomy" id="1108764"/>
    <lineage>
        <taxon>Eukaryota</taxon>
        <taxon>Fungi</taxon>
        <taxon>Dikarya</taxon>
        <taxon>Ascomycota</taxon>
        <taxon>Pezizomycotina</taxon>
        <taxon>Dothideomycetes</taxon>
        <taxon>Dothideomycetes incertae sedis</taxon>
        <taxon>Botryosphaeriales</taxon>
        <taxon>Botryosphaeriaceae</taxon>
        <taxon>Lasiodiplodia</taxon>
    </lineage>
</organism>
<keyword evidence="2" id="KW-1185">Reference proteome</keyword>
<evidence type="ECO:0000313" key="1">
    <source>
        <dbReference type="EMBL" id="KAJ8125404.1"/>
    </source>
</evidence>
<accession>A0ACC2JD46</accession>
<comment type="caution">
    <text evidence="1">The sequence shown here is derived from an EMBL/GenBank/DDBJ whole genome shotgun (WGS) entry which is preliminary data.</text>
</comment>
<proteinExistence type="predicted"/>